<proteinExistence type="inferred from homology"/>
<organism evidence="4 5">
    <name type="scientific">Lentihominibacter hominis</name>
    <dbReference type="NCBI Taxonomy" id="2763645"/>
    <lineage>
        <taxon>Bacteria</taxon>
        <taxon>Bacillati</taxon>
        <taxon>Bacillota</taxon>
        <taxon>Clostridia</taxon>
        <taxon>Peptostreptococcales</taxon>
        <taxon>Anaerovoracaceae</taxon>
        <taxon>Lentihominibacter</taxon>
    </lineage>
</organism>
<dbReference type="InterPro" id="IPR002843">
    <property type="entry name" value="ATPase_V0-cplx_csu/dsu"/>
</dbReference>
<keyword evidence="2" id="KW-0813">Transport</keyword>
<accession>A0A926E8K3</accession>
<dbReference type="InterPro" id="IPR035067">
    <property type="entry name" value="V-type_ATPase_csu/dsu"/>
</dbReference>
<sequence length="329" mass="37062">MGRKDTDYLHASARTSYLENKMVTESQLMRAAGAGSVQEAYNILSSNSVFKDRKWEDYRTTLEKDLTDTYTLIEDITGNIGLTHVFRYHIDGHNMKVIVKSRQTGEDRSDLYKSGGTVSVSNMEEAIGGKHLDSVNRVLAEAGAEAVKRFAQTGDPQTVDLIIDAAVMKMMKGKALKLGDPLLIEYVMTQIDMINIATALRLMRADADGRMAEKVFSDEGSFSRSEFKKAFSEGYDGIRKLVKKLDYGEAVSKPIENTEDVIFFEIMKENIMSELFYRMRVWAFGTGPVISFLYFKEREIRGCRFVLASKEFNVSVKEIERGLSGIYGS</sequence>
<dbReference type="InterPro" id="IPR050873">
    <property type="entry name" value="V-ATPase_V0D/AC39_subunit"/>
</dbReference>
<dbReference type="InterPro" id="IPR036079">
    <property type="entry name" value="ATPase_csu/dsu_sf"/>
</dbReference>
<evidence type="ECO:0000256" key="1">
    <source>
        <dbReference type="ARBA" id="ARBA00006709"/>
    </source>
</evidence>
<evidence type="ECO:0000256" key="2">
    <source>
        <dbReference type="ARBA" id="ARBA00022448"/>
    </source>
</evidence>
<dbReference type="Pfam" id="PF01992">
    <property type="entry name" value="vATP-synt_AC39"/>
    <property type="match status" value="1"/>
</dbReference>
<dbReference type="AlphaFoldDB" id="A0A926E8K3"/>
<evidence type="ECO:0000313" key="5">
    <source>
        <dbReference type="Proteomes" id="UP000610862"/>
    </source>
</evidence>
<gene>
    <name evidence="4" type="ORF">H8692_00625</name>
</gene>
<dbReference type="SUPFAM" id="SSF103486">
    <property type="entry name" value="V-type ATP synthase subunit C"/>
    <property type="match status" value="1"/>
</dbReference>
<dbReference type="EMBL" id="JACRTA010000001">
    <property type="protein sequence ID" value="MBC8567267.1"/>
    <property type="molecule type" value="Genomic_DNA"/>
</dbReference>
<keyword evidence="5" id="KW-1185">Reference proteome</keyword>
<keyword evidence="3" id="KW-0406">Ion transport</keyword>
<name>A0A926E8K3_9FIRM</name>
<dbReference type="Gene3D" id="1.10.132.50">
    <property type="entry name" value="ATP synthase (C/AC39) subunit, domain 3"/>
    <property type="match status" value="1"/>
</dbReference>
<dbReference type="Proteomes" id="UP000610862">
    <property type="component" value="Unassembled WGS sequence"/>
</dbReference>
<evidence type="ECO:0000256" key="3">
    <source>
        <dbReference type="ARBA" id="ARBA00023065"/>
    </source>
</evidence>
<reference evidence="4" key="1">
    <citation type="submission" date="2020-08" db="EMBL/GenBank/DDBJ databases">
        <title>Genome public.</title>
        <authorList>
            <person name="Liu C."/>
            <person name="Sun Q."/>
        </authorList>
    </citation>
    <scope>NUCLEOTIDE SEQUENCE</scope>
    <source>
        <strain evidence="4">NSJ-24</strain>
    </source>
</reference>
<comment type="caution">
    <text evidence="4">The sequence shown here is derived from an EMBL/GenBank/DDBJ whole genome shotgun (WGS) entry which is preliminary data.</text>
</comment>
<dbReference type="InterPro" id="IPR044911">
    <property type="entry name" value="V-type_ATPase_csu/dsu_dom_3"/>
</dbReference>
<comment type="similarity">
    <text evidence="1">Belongs to the V-ATPase V0D/AC39 subunit family.</text>
</comment>
<dbReference type="GO" id="GO:0046961">
    <property type="term" value="F:proton-transporting ATPase activity, rotational mechanism"/>
    <property type="evidence" value="ECO:0007669"/>
    <property type="project" value="InterPro"/>
</dbReference>
<protein>
    <submittedName>
        <fullName evidence="4">V-type ATPase subunit</fullName>
    </submittedName>
</protein>
<dbReference type="PANTHER" id="PTHR38682">
    <property type="entry name" value="V-TYPE ATP SYNTHASE SUBUNIT C"/>
    <property type="match status" value="1"/>
</dbReference>
<dbReference type="PANTHER" id="PTHR38682:SF1">
    <property type="entry name" value="V-TYPE ATP SYNTHASE SUBUNIT C"/>
    <property type="match status" value="1"/>
</dbReference>
<dbReference type="RefSeq" id="WP_177269844.1">
    <property type="nucleotide sequence ID" value="NZ_JACRTA010000001.1"/>
</dbReference>
<evidence type="ECO:0000313" key="4">
    <source>
        <dbReference type="EMBL" id="MBC8567267.1"/>
    </source>
</evidence>
<dbReference type="Gene3D" id="1.20.1690.10">
    <property type="entry name" value="V-type ATP synthase subunit C domain"/>
    <property type="match status" value="2"/>
</dbReference>